<evidence type="ECO:0000256" key="1">
    <source>
        <dbReference type="SAM" id="Phobius"/>
    </source>
</evidence>
<reference evidence="2 3" key="1">
    <citation type="submission" date="2022-11" db="EMBL/GenBank/DDBJ databases">
        <title>Minimal conservation of predation-associated metabolite biosynthetic gene clusters underscores biosynthetic potential of Myxococcota including descriptions for ten novel species: Archangium lansinium sp. nov., Myxococcus landrumus sp. nov., Nannocystis bai.</title>
        <authorList>
            <person name="Ahearne A."/>
            <person name="Stevens C."/>
            <person name="Dowd S."/>
        </authorList>
    </citation>
    <scope>NUCLEOTIDE SEQUENCE [LARGE SCALE GENOMIC DNA]</scope>
    <source>
        <strain evidence="2 3">BB15-2</strain>
    </source>
</reference>
<proteinExistence type="predicted"/>
<dbReference type="RefSeq" id="WP_272086760.1">
    <property type="nucleotide sequence ID" value="NZ_JAQNDL010000001.1"/>
</dbReference>
<keyword evidence="3" id="KW-1185">Reference proteome</keyword>
<dbReference type="Proteomes" id="UP001221686">
    <property type="component" value="Unassembled WGS sequence"/>
</dbReference>
<evidence type="ECO:0000313" key="2">
    <source>
        <dbReference type="EMBL" id="MDC0718281.1"/>
    </source>
</evidence>
<name>A0ABT5DXI5_9BACT</name>
<keyword evidence="1" id="KW-1133">Transmembrane helix</keyword>
<keyword evidence="1" id="KW-0812">Transmembrane</keyword>
<gene>
    <name evidence="2" type="ORF">POL25_15340</name>
</gene>
<keyword evidence="1" id="KW-0472">Membrane</keyword>
<sequence>MARTQHLAVAPAGPEAALNWWVSPLDGPQIVLLVLVVGCGLLGLAWRGQHRPPPA</sequence>
<feature type="transmembrane region" description="Helical" evidence="1">
    <location>
        <begin position="27"/>
        <end position="46"/>
    </location>
</feature>
<evidence type="ECO:0000313" key="3">
    <source>
        <dbReference type="Proteomes" id="UP001221686"/>
    </source>
</evidence>
<organism evidence="2 3">
    <name type="scientific">Nannocystis bainbridge</name>
    <dbReference type="NCBI Taxonomy" id="2995303"/>
    <lineage>
        <taxon>Bacteria</taxon>
        <taxon>Pseudomonadati</taxon>
        <taxon>Myxococcota</taxon>
        <taxon>Polyangia</taxon>
        <taxon>Nannocystales</taxon>
        <taxon>Nannocystaceae</taxon>
        <taxon>Nannocystis</taxon>
    </lineage>
</organism>
<dbReference type="EMBL" id="JAQNDL010000001">
    <property type="protein sequence ID" value="MDC0718281.1"/>
    <property type="molecule type" value="Genomic_DNA"/>
</dbReference>
<comment type="caution">
    <text evidence="2">The sequence shown here is derived from an EMBL/GenBank/DDBJ whole genome shotgun (WGS) entry which is preliminary data.</text>
</comment>
<protein>
    <submittedName>
        <fullName evidence="2">Uncharacterized protein</fullName>
    </submittedName>
</protein>
<accession>A0ABT5DXI5</accession>